<organism evidence="5 6">
    <name type="scientific">Glossina pallidipes</name>
    <name type="common">Tsetse fly</name>
    <dbReference type="NCBI Taxonomy" id="7398"/>
    <lineage>
        <taxon>Eukaryota</taxon>
        <taxon>Metazoa</taxon>
        <taxon>Ecdysozoa</taxon>
        <taxon>Arthropoda</taxon>
        <taxon>Hexapoda</taxon>
        <taxon>Insecta</taxon>
        <taxon>Pterygota</taxon>
        <taxon>Neoptera</taxon>
        <taxon>Endopterygota</taxon>
        <taxon>Diptera</taxon>
        <taxon>Brachycera</taxon>
        <taxon>Muscomorpha</taxon>
        <taxon>Hippoboscoidea</taxon>
        <taxon>Glossinidae</taxon>
        <taxon>Glossina</taxon>
    </lineage>
</organism>
<dbReference type="PANTHER" id="PTHR10381">
    <property type="entry name" value="ATP-DEPENDENT CLP PROTEASE PROTEOLYTIC SUBUNIT"/>
    <property type="match status" value="1"/>
</dbReference>
<dbReference type="Gene3D" id="3.90.226.10">
    <property type="entry name" value="2-enoyl-CoA Hydratase, Chain A, domain 1"/>
    <property type="match status" value="1"/>
</dbReference>
<dbReference type="Pfam" id="PF00574">
    <property type="entry name" value="CLP_protease"/>
    <property type="match status" value="1"/>
</dbReference>
<evidence type="ECO:0000256" key="3">
    <source>
        <dbReference type="ARBA" id="ARBA00022801"/>
    </source>
</evidence>
<comment type="similarity">
    <text evidence="1 4">Belongs to the peptidase S14 family.</text>
</comment>
<dbReference type="GO" id="GO:0004176">
    <property type="term" value="F:ATP-dependent peptidase activity"/>
    <property type="evidence" value="ECO:0007669"/>
    <property type="project" value="InterPro"/>
</dbReference>
<evidence type="ECO:0000256" key="4">
    <source>
        <dbReference type="RuleBase" id="RU003567"/>
    </source>
</evidence>
<evidence type="ECO:0000313" key="5">
    <source>
        <dbReference type="EnsemblMetazoa" id="GPAI000908-PA"/>
    </source>
</evidence>
<accession>A0A1A9Z1L7</accession>
<dbReference type="VEuPathDB" id="VectorBase:GPAI000908"/>
<dbReference type="Proteomes" id="UP000092445">
    <property type="component" value="Unassembled WGS sequence"/>
</dbReference>
<keyword evidence="6" id="KW-1185">Reference proteome</keyword>
<dbReference type="SUPFAM" id="SSF52096">
    <property type="entry name" value="ClpP/crotonase"/>
    <property type="match status" value="1"/>
</dbReference>
<keyword evidence="2" id="KW-0963">Cytoplasm</keyword>
<dbReference type="AlphaFoldDB" id="A0A1A9Z1L7"/>
<evidence type="ECO:0000313" key="6">
    <source>
        <dbReference type="Proteomes" id="UP000092445"/>
    </source>
</evidence>
<dbReference type="STRING" id="7398.A0A1A9Z1L7"/>
<dbReference type="CDD" id="cd07017">
    <property type="entry name" value="S14_ClpP_2"/>
    <property type="match status" value="1"/>
</dbReference>
<evidence type="ECO:0000256" key="1">
    <source>
        <dbReference type="ARBA" id="ARBA00007039"/>
    </source>
</evidence>
<dbReference type="GO" id="GO:0051117">
    <property type="term" value="F:ATPase binding"/>
    <property type="evidence" value="ECO:0007669"/>
    <property type="project" value="TreeGrafter"/>
</dbReference>
<dbReference type="PRINTS" id="PR00127">
    <property type="entry name" value="CLPPROTEASEP"/>
</dbReference>
<dbReference type="EnsemblMetazoa" id="GPAI000908-RA">
    <property type="protein sequence ID" value="GPAI000908-PA"/>
    <property type="gene ID" value="GPAI000908"/>
</dbReference>
<dbReference type="GO" id="GO:0006515">
    <property type="term" value="P:protein quality control for misfolded or incompletely synthesized proteins"/>
    <property type="evidence" value="ECO:0007669"/>
    <property type="project" value="TreeGrafter"/>
</dbReference>
<protein>
    <recommendedName>
        <fullName evidence="4">ATP-dependent Clp protease proteolytic subunit</fullName>
    </recommendedName>
</protein>
<dbReference type="GO" id="GO:0009368">
    <property type="term" value="C:endopeptidase Clp complex"/>
    <property type="evidence" value="ECO:0007669"/>
    <property type="project" value="TreeGrafter"/>
</dbReference>
<dbReference type="InterPro" id="IPR001907">
    <property type="entry name" value="ClpP"/>
</dbReference>
<proteinExistence type="inferred from homology"/>
<dbReference type="InterPro" id="IPR023562">
    <property type="entry name" value="ClpP/TepA"/>
</dbReference>
<reference evidence="6" key="1">
    <citation type="submission" date="2014-03" db="EMBL/GenBank/DDBJ databases">
        <authorList>
            <person name="Aksoy S."/>
            <person name="Warren W."/>
            <person name="Wilson R.K."/>
        </authorList>
    </citation>
    <scope>NUCLEOTIDE SEQUENCE [LARGE SCALE GENOMIC DNA]</scope>
    <source>
        <strain evidence="6">IAEA</strain>
    </source>
</reference>
<dbReference type="GO" id="GO:0004252">
    <property type="term" value="F:serine-type endopeptidase activity"/>
    <property type="evidence" value="ECO:0007669"/>
    <property type="project" value="InterPro"/>
</dbReference>
<sequence>MNLIPIVIEKSARGERSYDIYSRLLKERIIFLTGKIEDHMANLIVSQMIFLESDNSEKDIFLYINSPGGLVTSGMSIYDTMQFIKCD</sequence>
<dbReference type="InterPro" id="IPR029045">
    <property type="entry name" value="ClpP/crotonase-like_dom_sf"/>
</dbReference>
<reference evidence="5" key="2">
    <citation type="submission" date="2020-05" db="UniProtKB">
        <authorList>
            <consortium name="EnsemblMetazoa"/>
        </authorList>
    </citation>
    <scope>IDENTIFICATION</scope>
    <source>
        <strain evidence="5">IAEA</strain>
    </source>
</reference>
<evidence type="ECO:0000256" key="2">
    <source>
        <dbReference type="ARBA" id="ARBA00022490"/>
    </source>
</evidence>
<name>A0A1A9Z1L7_GLOPL</name>
<dbReference type="PANTHER" id="PTHR10381:SF70">
    <property type="entry name" value="ATP-DEPENDENT CLP PROTEASE PROTEOLYTIC SUBUNIT"/>
    <property type="match status" value="1"/>
</dbReference>
<keyword evidence="3" id="KW-0378">Hydrolase</keyword>